<feature type="compositionally biased region" description="Polar residues" evidence="1">
    <location>
        <begin position="467"/>
        <end position="480"/>
    </location>
</feature>
<proteinExistence type="predicted"/>
<reference evidence="2 3" key="1">
    <citation type="journal article" date="2008" name="Nature">
        <title>The genome of the choanoflagellate Monosiga brevicollis and the origin of metazoans.</title>
        <authorList>
            <consortium name="JGI Sequencing"/>
            <person name="King N."/>
            <person name="Westbrook M.J."/>
            <person name="Young S.L."/>
            <person name="Kuo A."/>
            <person name="Abedin M."/>
            <person name="Chapman J."/>
            <person name="Fairclough S."/>
            <person name="Hellsten U."/>
            <person name="Isogai Y."/>
            <person name="Letunic I."/>
            <person name="Marr M."/>
            <person name="Pincus D."/>
            <person name="Putnam N."/>
            <person name="Rokas A."/>
            <person name="Wright K.J."/>
            <person name="Zuzow R."/>
            <person name="Dirks W."/>
            <person name="Good M."/>
            <person name="Goodstein D."/>
            <person name="Lemons D."/>
            <person name="Li W."/>
            <person name="Lyons J.B."/>
            <person name="Morris A."/>
            <person name="Nichols S."/>
            <person name="Richter D.J."/>
            <person name="Salamov A."/>
            <person name="Bork P."/>
            <person name="Lim W.A."/>
            <person name="Manning G."/>
            <person name="Miller W.T."/>
            <person name="McGinnis W."/>
            <person name="Shapiro H."/>
            <person name="Tjian R."/>
            <person name="Grigoriev I.V."/>
            <person name="Rokhsar D."/>
        </authorList>
    </citation>
    <scope>NUCLEOTIDE SEQUENCE [LARGE SCALE GENOMIC DNA]</scope>
    <source>
        <strain evidence="3">MX1 / ATCC 50154</strain>
    </source>
</reference>
<sequence length="480" mass="53087">MGRRRCPVCAKWCLRGLQSLCSQGTSPDCHMCRKCLRQCIDARLRDGAKEIKCPGCHAPACHARLSDRQGAQLRQNVQHRYPPRNPSLVRVPNVVQCWSCNVVAAIDAACVWARCNCGATLVAPHKQPSRPVTPHRLSPASVYDDGSAINLNLSHHNSLRRSHRSARHHSRRSPATHSQQQRLSYHSLTSNHRLSAYEVIFPGPKETSPCPSDTLQEVLKDACNNARNNSRCDDLDPDMDLLNPWDLSDDAAWRRSAVVELAADSYFEVNLADESEDVTCAPDGVCIDWRSPAYCSPYNDDDQLAALLEASLDSSTAACEGNVASPAVGRQRRRSARASLRHLRRSLRASLTASLHASQSDGNADSALDARVRTAPMYAACLDLLEELERANPAAYADSDLTVAQFVAETAEVYRQHPELLTNLEHDPASCSQPARRTSRRASSRGSRRSTKSSSRRHHPQRHRRTSITLSHQPSALSVI</sequence>
<accession>A9V6E0</accession>
<feature type="region of interest" description="Disordered" evidence="1">
    <location>
        <begin position="157"/>
        <end position="185"/>
    </location>
</feature>
<evidence type="ECO:0000313" key="2">
    <source>
        <dbReference type="EMBL" id="EDQ87049.1"/>
    </source>
</evidence>
<dbReference type="GeneID" id="5893527"/>
<feature type="compositionally biased region" description="Basic residues" evidence="1">
    <location>
        <begin position="437"/>
        <end position="466"/>
    </location>
</feature>
<protein>
    <submittedName>
        <fullName evidence="2">Uncharacterized protein</fullName>
    </submittedName>
</protein>
<dbReference type="KEGG" id="mbr:MONBRDRAFT_10499"/>
<dbReference type="InParanoid" id="A9V6E0"/>
<gene>
    <name evidence="2" type="ORF">MONBRDRAFT_10499</name>
</gene>
<evidence type="ECO:0000313" key="3">
    <source>
        <dbReference type="Proteomes" id="UP000001357"/>
    </source>
</evidence>
<dbReference type="AlphaFoldDB" id="A9V6E0"/>
<dbReference type="Proteomes" id="UP000001357">
    <property type="component" value="Unassembled WGS sequence"/>
</dbReference>
<organism evidence="2 3">
    <name type="scientific">Monosiga brevicollis</name>
    <name type="common">Choanoflagellate</name>
    <dbReference type="NCBI Taxonomy" id="81824"/>
    <lineage>
        <taxon>Eukaryota</taxon>
        <taxon>Choanoflagellata</taxon>
        <taxon>Craspedida</taxon>
        <taxon>Salpingoecidae</taxon>
        <taxon>Monosiga</taxon>
    </lineage>
</organism>
<evidence type="ECO:0000256" key="1">
    <source>
        <dbReference type="SAM" id="MobiDB-lite"/>
    </source>
</evidence>
<keyword evidence="3" id="KW-1185">Reference proteome</keyword>
<feature type="compositionally biased region" description="Basic residues" evidence="1">
    <location>
        <begin position="157"/>
        <end position="174"/>
    </location>
</feature>
<dbReference type="RefSeq" id="XP_001748288.1">
    <property type="nucleotide sequence ID" value="XM_001748236.1"/>
</dbReference>
<dbReference type="EMBL" id="CH991562">
    <property type="protein sequence ID" value="EDQ87049.1"/>
    <property type="molecule type" value="Genomic_DNA"/>
</dbReference>
<name>A9V6E0_MONBE</name>
<feature type="region of interest" description="Disordered" evidence="1">
    <location>
        <begin position="424"/>
        <end position="480"/>
    </location>
</feature>